<evidence type="ECO:0000313" key="5">
    <source>
        <dbReference type="WBParaSite" id="DME_0000583201-mRNA-1"/>
    </source>
</evidence>
<gene>
    <name evidence="2" type="ORF">DME_LOCUS826</name>
</gene>
<feature type="region of interest" description="Disordered" evidence="1">
    <location>
        <begin position="70"/>
        <end position="92"/>
    </location>
</feature>
<evidence type="ECO:0000313" key="3">
    <source>
        <dbReference type="Proteomes" id="UP000038040"/>
    </source>
</evidence>
<organism evidence="3 5">
    <name type="scientific">Dracunculus medinensis</name>
    <name type="common">Guinea worm</name>
    <dbReference type="NCBI Taxonomy" id="318479"/>
    <lineage>
        <taxon>Eukaryota</taxon>
        <taxon>Metazoa</taxon>
        <taxon>Ecdysozoa</taxon>
        <taxon>Nematoda</taxon>
        <taxon>Chromadorea</taxon>
        <taxon>Rhabditida</taxon>
        <taxon>Spirurina</taxon>
        <taxon>Dracunculoidea</taxon>
        <taxon>Dracunculidae</taxon>
        <taxon>Dracunculus</taxon>
    </lineage>
</organism>
<name>A0A0N4UEM2_DRAME</name>
<reference evidence="2 4" key="2">
    <citation type="submission" date="2018-11" db="EMBL/GenBank/DDBJ databases">
        <authorList>
            <consortium name="Pathogen Informatics"/>
        </authorList>
    </citation>
    <scope>NUCLEOTIDE SEQUENCE [LARGE SCALE GENOMIC DNA]</scope>
</reference>
<reference evidence="5" key="1">
    <citation type="submission" date="2017-02" db="UniProtKB">
        <authorList>
            <consortium name="WormBaseParasite"/>
        </authorList>
    </citation>
    <scope>IDENTIFICATION</scope>
</reference>
<keyword evidence="4" id="KW-1185">Reference proteome</keyword>
<proteinExistence type="predicted"/>
<evidence type="ECO:0000313" key="2">
    <source>
        <dbReference type="EMBL" id="VDN50853.1"/>
    </source>
</evidence>
<dbReference type="EMBL" id="UYYG01000008">
    <property type="protein sequence ID" value="VDN50853.1"/>
    <property type="molecule type" value="Genomic_DNA"/>
</dbReference>
<sequence>MKAKNSMHGIIYDLPNFLALSLNENNGSNVVMLDISTPAVIDKAESIDSSGYGSEDICEVADKEADISDNSVSPLMDKENFDSSDYGSEGSTDINERVSYVADSASLSPSTRRGENSRPDFEHVLRRLSQELRHISLLVWRQKRDGPIKIWTNTIRKILNIKEDQQYMDLDYGLASVTISENGLKIHGEDSEICCAEIGFLQDSGISGYRENGYILDGFLKEHVGLNYSAMEYKNSPEPYTLEKPPSCWLIHNGCDIGNTEMCIDIPTHNCIPPITPRSLIHHGTSLSIDESCVSVNMKNTRIAASGISGEFSCDIKSNDFMSQPLNLMKARSKCERRQPVEQVCKIRKAKLEIAAFDPDNLAAGHFRMKTPLKSNKISARQQVCATSKKNVSSLENSVAEMGRKEVLCRKKLRNTISLLPKNSSRKCSSSLVASFPVGMSGTEFLGLFT</sequence>
<dbReference type="AlphaFoldDB" id="A0A0N4UEM2"/>
<dbReference type="Proteomes" id="UP000274756">
    <property type="component" value="Unassembled WGS sequence"/>
</dbReference>
<protein>
    <submittedName>
        <fullName evidence="5">Microspherule protein 1</fullName>
    </submittedName>
</protein>
<evidence type="ECO:0000256" key="1">
    <source>
        <dbReference type="SAM" id="MobiDB-lite"/>
    </source>
</evidence>
<feature type="compositionally biased region" description="Polar residues" evidence="1">
    <location>
        <begin position="83"/>
        <end position="92"/>
    </location>
</feature>
<dbReference type="Proteomes" id="UP000038040">
    <property type="component" value="Unplaced"/>
</dbReference>
<accession>A0A0N4UEM2</accession>
<dbReference type="WBParaSite" id="DME_0000583201-mRNA-1">
    <property type="protein sequence ID" value="DME_0000583201-mRNA-1"/>
    <property type="gene ID" value="DME_0000583201"/>
</dbReference>
<evidence type="ECO:0000313" key="4">
    <source>
        <dbReference type="Proteomes" id="UP000274756"/>
    </source>
</evidence>